<dbReference type="EMBL" id="CP039734">
    <property type="protein sequence ID" value="QIR74988.1"/>
    <property type="molecule type" value="Genomic_DNA"/>
</dbReference>
<gene>
    <name evidence="4" type="ORF">FA584_01650</name>
</gene>
<accession>A0A6G9VPY2</accession>
<reference evidence="4 5" key="1">
    <citation type="journal article" date="2017" name="Environ. Sci. Technol.">
        <title>Organohalide Respiration with Chlorinated Ethenes under Low pH Conditions.</title>
        <authorList>
            <person name="Yang Y."/>
            <person name="Capiro N.L."/>
            <person name="Marcet T.F."/>
            <person name="Yan J."/>
            <person name="Pennell K.D."/>
            <person name="Loffler F.E."/>
        </authorList>
    </citation>
    <scope>NUCLEOTIDE SEQUENCE [LARGE SCALE GENOMIC DNA]</scope>
    <source>
        <strain evidence="4 5">ACSDCE</strain>
    </source>
</reference>
<evidence type="ECO:0000313" key="4">
    <source>
        <dbReference type="EMBL" id="QIR74988.1"/>
    </source>
</evidence>
<dbReference type="RefSeq" id="WP_167749130.1">
    <property type="nucleotide sequence ID" value="NZ_CP039734.2"/>
</dbReference>
<dbReference type="Pfam" id="PF25881">
    <property type="entry name" value="HH_YBHG"/>
    <property type="match status" value="1"/>
</dbReference>
<comment type="subcellular location">
    <subcellularLocation>
        <location evidence="1">Cell envelope</location>
    </subcellularLocation>
</comment>
<evidence type="ECO:0000256" key="1">
    <source>
        <dbReference type="ARBA" id="ARBA00004196"/>
    </source>
</evidence>
<dbReference type="InterPro" id="IPR050465">
    <property type="entry name" value="UPF0194_transport"/>
</dbReference>
<dbReference type="SUPFAM" id="SSF111369">
    <property type="entry name" value="HlyD-like secretion proteins"/>
    <property type="match status" value="2"/>
</dbReference>
<protein>
    <submittedName>
        <fullName evidence="4">HlyD family efflux transporter periplasmic adaptor subunit</fullName>
    </submittedName>
</protein>
<dbReference type="PANTHER" id="PTHR32347">
    <property type="entry name" value="EFFLUX SYSTEM COMPONENT YKNX-RELATED"/>
    <property type="match status" value="1"/>
</dbReference>
<feature type="domain" description="YbhG-like alpha-helical hairpin" evidence="3">
    <location>
        <begin position="73"/>
        <end position="201"/>
    </location>
</feature>
<evidence type="ECO:0000256" key="2">
    <source>
        <dbReference type="ARBA" id="ARBA00023054"/>
    </source>
</evidence>
<dbReference type="GO" id="GO:0030313">
    <property type="term" value="C:cell envelope"/>
    <property type="evidence" value="ECO:0007669"/>
    <property type="project" value="UniProtKB-SubCell"/>
</dbReference>
<dbReference type="Gene3D" id="2.40.50.100">
    <property type="match status" value="1"/>
</dbReference>
<dbReference type="AlphaFoldDB" id="A0A6G9VPY2"/>
<dbReference type="Proteomes" id="UP000502831">
    <property type="component" value="Chromosome"/>
</dbReference>
<dbReference type="InterPro" id="IPR059052">
    <property type="entry name" value="HH_YbhG-like"/>
</dbReference>
<dbReference type="Gene3D" id="2.40.30.170">
    <property type="match status" value="1"/>
</dbReference>
<keyword evidence="2" id="KW-0175">Coiled coil</keyword>
<name>A0A6G9VPY2_9BACT</name>
<dbReference type="Gene3D" id="1.10.287.470">
    <property type="entry name" value="Helix hairpin bin"/>
    <property type="match status" value="1"/>
</dbReference>
<dbReference type="PANTHER" id="PTHR32347:SF29">
    <property type="entry name" value="UPF0194 MEMBRANE PROTEIN YBHG"/>
    <property type="match status" value="1"/>
</dbReference>
<evidence type="ECO:0000259" key="3">
    <source>
        <dbReference type="Pfam" id="PF25881"/>
    </source>
</evidence>
<organism evidence="4 5">
    <name type="scientific">Sulfurospirillum diekertiae</name>
    <dbReference type="NCBI Taxonomy" id="1854492"/>
    <lineage>
        <taxon>Bacteria</taxon>
        <taxon>Pseudomonadati</taxon>
        <taxon>Campylobacterota</taxon>
        <taxon>Epsilonproteobacteria</taxon>
        <taxon>Campylobacterales</taxon>
        <taxon>Sulfurospirillaceae</taxon>
        <taxon>Sulfurospirillum</taxon>
    </lineage>
</organism>
<proteinExistence type="predicted"/>
<evidence type="ECO:0000313" key="5">
    <source>
        <dbReference type="Proteomes" id="UP000502831"/>
    </source>
</evidence>
<sequence length="327" mass="36885">MKKLALFLLLVILGGGGYYYYSHVKGQEKPLVFYGNIENRTQDLSFRFLGTIQSIAKDEGQSFSKGEPLVNLDTTALHYQLDNLNAQIMASKATLAKLTQGYRAEEIAQAKASVEETQAALARMKDIYLRQEKLLKVDATIEQDYISAKTQYDQAKASYDKALSYYELERKGYREEDIEVQKATVLSLVAQAKSVEHDIEDATLYAPTKGTVLARYKEPSSIVSAAQSILEIALEDEYWVKAYVAEPLLDKITQGESMLVYIDSRKEPYEGSIGFISAVAEFTPKNIETTELRPDLVYRFRVIIKNPDSHLKQGMPVTIKCKEDTQK</sequence>